<accession>A0AAD8HVV7</accession>
<protein>
    <submittedName>
        <fullName evidence="1">Uncharacterized protein</fullName>
    </submittedName>
</protein>
<dbReference type="Proteomes" id="UP001237642">
    <property type="component" value="Unassembled WGS sequence"/>
</dbReference>
<reference evidence="1" key="2">
    <citation type="submission" date="2023-05" db="EMBL/GenBank/DDBJ databases">
        <authorList>
            <person name="Schelkunov M.I."/>
        </authorList>
    </citation>
    <scope>NUCLEOTIDE SEQUENCE</scope>
    <source>
        <strain evidence="1">Hsosn_3</strain>
        <tissue evidence="1">Leaf</tissue>
    </source>
</reference>
<dbReference type="AlphaFoldDB" id="A0AAD8HVV7"/>
<evidence type="ECO:0000313" key="2">
    <source>
        <dbReference type="Proteomes" id="UP001237642"/>
    </source>
</evidence>
<dbReference type="EMBL" id="JAUIZM010000007">
    <property type="protein sequence ID" value="KAK1373303.1"/>
    <property type="molecule type" value="Genomic_DNA"/>
</dbReference>
<comment type="caution">
    <text evidence="1">The sequence shown here is derived from an EMBL/GenBank/DDBJ whole genome shotgun (WGS) entry which is preliminary data.</text>
</comment>
<gene>
    <name evidence="1" type="ORF">POM88_029496</name>
</gene>
<evidence type="ECO:0000313" key="1">
    <source>
        <dbReference type="EMBL" id="KAK1373303.1"/>
    </source>
</evidence>
<keyword evidence="2" id="KW-1185">Reference proteome</keyword>
<name>A0AAD8HVV7_9APIA</name>
<sequence length="119" mass="13840">MVESSRGKIGLINEDRITIRLVSVINKVLRLHNGPVLKFTLMLPQGQQYDGRIISVFVDQWIPLLSRKGLFPMNFHASNLKCLHQVIYIKLRSSLQERNILSTWLQEDAQIHFLNHHLT</sequence>
<proteinExistence type="predicted"/>
<organism evidence="1 2">
    <name type="scientific">Heracleum sosnowskyi</name>
    <dbReference type="NCBI Taxonomy" id="360622"/>
    <lineage>
        <taxon>Eukaryota</taxon>
        <taxon>Viridiplantae</taxon>
        <taxon>Streptophyta</taxon>
        <taxon>Embryophyta</taxon>
        <taxon>Tracheophyta</taxon>
        <taxon>Spermatophyta</taxon>
        <taxon>Magnoliopsida</taxon>
        <taxon>eudicotyledons</taxon>
        <taxon>Gunneridae</taxon>
        <taxon>Pentapetalae</taxon>
        <taxon>asterids</taxon>
        <taxon>campanulids</taxon>
        <taxon>Apiales</taxon>
        <taxon>Apiaceae</taxon>
        <taxon>Apioideae</taxon>
        <taxon>apioid superclade</taxon>
        <taxon>Tordylieae</taxon>
        <taxon>Tordyliinae</taxon>
        <taxon>Heracleum</taxon>
    </lineage>
</organism>
<reference evidence="1" key="1">
    <citation type="submission" date="2023-02" db="EMBL/GenBank/DDBJ databases">
        <title>Genome of toxic invasive species Heracleum sosnowskyi carries increased number of genes despite the absence of recent whole-genome duplications.</title>
        <authorList>
            <person name="Schelkunov M."/>
            <person name="Shtratnikova V."/>
            <person name="Makarenko M."/>
            <person name="Klepikova A."/>
            <person name="Omelchenko D."/>
            <person name="Novikova G."/>
            <person name="Obukhova E."/>
            <person name="Bogdanov V."/>
            <person name="Penin A."/>
            <person name="Logacheva M."/>
        </authorList>
    </citation>
    <scope>NUCLEOTIDE SEQUENCE</scope>
    <source>
        <strain evidence="1">Hsosn_3</strain>
        <tissue evidence="1">Leaf</tissue>
    </source>
</reference>